<dbReference type="NCBIfam" id="TIGR04131">
    <property type="entry name" value="Bac_Flav_CTERM"/>
    <property type="match status" value="1"/>
</dbReference>
<dbReference type="InterPro" id="IPR026341">
    <property type="entry name" value="T9SS_type_B"/>
</dbReference>
<organism evidence="2 3">
    <name type="scientific">Winogradskyella litorisediminis</name>
    <dbReference type="NCBI Taxonomy" id="1156618"/>
    <lineage>
        <taxon>Bacteria</taxon>
        <taxon>Pseudomonadati</taxon>
        <taxon>Bacteroidota</taxon>
        <taxon>Flavobacteriia</taxon>
        <taxon>Flavobacteriales</taxon>
        <taxon>Flavobacteriaceae</taxon>
        <taxon>Winogradskyella</taxon>
    </lineage>
</organism>
<gene>
    <name evidence="2" type="ORF">ACFQ1Q_01140</name>
</gene>
<evidence type="ECO:0000256" key="1">
    <source>
        <dbReference type="SAM" id="SignalP"/>
    </source>
</evidence>
<dbReference type="NCBIfam" id="TIGR01451">
    <property type="entry name" value="B_ant_repeat"/>
    <property type="match status" value="1"/>
</dbReference>
<dbReference type="Pfam" id="PF13585">
    <property type="entry name" value="CHU_C"/>
    <property type="match status" value="1"/>
</dbReference>
<comment type="caution">
    <text evidence="2">The sequence shown here is derived from an EMBL/GenBank/DDBJ whole genome shotgun (WGS) entry which is preliminary data.</text>
</comment>
<dbReference type="InterPro" id="IPR047589">
    <property type="entry name" value="DUF11_rpt"/>
</dbReference>
<dbReference type="Proteomes" id="UP001597013">
    <property type="component" value="Unassembled WGS sequence"/>
</dbReference>
<feature type="signal peptide" evidence="1">
    <location>
        <begin position="1"/>
        <end position="24"/>
    </location>
</feature>
<evidence type="ECO:0000313" key="3">
    <source>
        <dbReference type="Proteomes" id="UP001597013"/>
    </source>
</evidence>
<reference evidence="3" key="1">
    <citation type="journal article" date="2019" name="Int. J. Syst. Evol. Microbiol.">
        <title>The Global Catalogue of Microorganisms (GCM) 10K type strain sequencing project: providing services to taxonomists for standard genome sequencing and annotation.</title>
        <authorList>
            <consortium name="The Broad Institute Genomics Platform"/>
            <consortium name="The Broad Institute Genome Sequencing Center for Infectious Disease"/>
            <person name="Wu L."/>
            <person name="Ma J."/>
        </authorList>
    </citation>
    <scope>NUCLEOTIDE SEQUENCE [LARGE SCALE GENOMIC DNA]</scope>
    <source>
        <strain evidence="3">CCUG 62215</strain>
    </source>
</reference>
<sequence length="2766" mass="293616">MKKPTFSKIAAVLFLVFANISAYAQLAVPFNPRLENGSIRVKGDIVFIGNSIVTGAGLPQPYNGNGINNNNEGVYINVENDGDPSIFSSSSANLVTDNSCKEILFAGLYWASVYPLEEANNPSVQFEGTPRFEDWNEIKFRVPGGNYIDLVADNDPDAAGEEDDIIFDGYEYYGAGVENSFKDSPIICYKNVTNLLRDLPEADGEYAVANLRATRGRRRGGCSAGWTLVVIYESPTLPSKYIALFDGYAGVQGNTELDIPVSGFQTLPAPLPVNANIGVGALEGDIGIGGDSFRFKADSNPDFTVISDNINQANNFFNSSITRNGVHNLDRNPTSTNTLGMDINNVNIPNPNNIVIPNGETAGDLKLTTNGDGYGAFVTSFAVEIIEPNIVLTKVVEDENGNNIGGQVVNLGQELEYVIGFQNTGNDDAVNFTIRDVLPVNTILDFPDGLTLPAGVTVQSYDVGSRELVFAIDESLVEEFDPAYEIRIQVTVVESCQQLIDACTDLIQNQAFATYSGETNPTFEITDDPSYSSNTGCLLSPQTTNFLADLDDCLFEQDAVLCTSTLQLTAANGYSSYAWSPNPSGTPIIGTTQTITVDATGTYYSFNTADAPCQSIVQQYNVELFGGTTTNPVIPYADEVVICPNDGKELPNIYLCGADDFVNIDTDVSGASSIIWEQLDESSCPAVSNTDCANEDDACNWNQVSTGQDFLADSAGQFRLTINYEGGCFVQFYFNVYQNLLAPTVTTEDIVCTTPGSITVSDVPSGYEYSLDGVNYQSSNIFTVNTAGFYTVYIRQIGVDSNPCVFTVPDIQIRERDFSVDTTVTQAACNGGLGNIQISVNDVEPQYTFEIFNGGTLVNSVGPTIDNTYTFENLNPGNYTINTSTEDGCVYSENITITEPPLLTVTAALTIPLTCSDGEITIYPQGGTAPYFYFINSSTDFQTVPEYTVTSAGVYNITVVDANNCSAETTINVEAAGTPNFNIATTNIICSGDDNGSIAINVNDAGGNTVLYSNDGGTTFTNSNVFSGLTPGDYDVVVQYSFGGAVCASDVQTVTITENDPINGTAELLATFTCTSTATLEVTNVFGGTAPYMFSIDGFNFQNGTSFNNLSPGNYTVTIRDANNCTFITNAVDIAPLNPPTDLEFSHSPINCSFNTTTINVTNTVGGTGNLEYQIIAPASATTPYQTATDFSGLEPRTYVFQVRDENDCTYSESYTVDPLPTTTINVVLTESLDCTASPDAVISGTINGTAPFTYGVSFNGGTFTDLGNTPNTFTYSTSNSGNYQFEITDGNGCSIQSSIITINPITPPSISSLVQSQDINCHGENTGALDITIDNTVGTPPFVMNISSTSGIDYGTQTTGLPADDYVVTITDANSCTDAQNISISQPDAIIVNHSAVDITCTSTGVSQGSVIINSVSGGTAPYNYFVTGTNGYSNSELNNTGSTSVSFNVVDFGLYEINVIDANGCSVLVQDVLVASPPSDLDINITSTVDCSTGGTSQIAVSSALSSSGPFFFAIYDNPNISYPSVGTWIPESPANSGATEFTGLTPGVTYTFIVHDTATNCSYYEVSTLPIPTNSTLIVSAPDVNNISCTGSADGNVSFTITSTYSTDIDVSYQVLDSQSLSPLGTAINATVGANSTLVVSDFGPLPFGNYFVNISETSGPNAGCGVVTTAFNITESEFPLALDVSVNQNANCNPNSGVISAVASNGTAPYLYQITTTATSPLASDTNWGSANTFNLDADTYYVHVLDAYGCVLTSPATILPMDDAPEISSTINDDCLSVDGTFQIDVDLIVTGTAPYSISIDGGAFQVQSFPFSISNLATGNHTVEINDVNGCGNLVSVDILPILDVTAVVTAQPTCNNNDGEISLNPSGGSGVFTYSITPISPSITITGNTISGVPFGNYEVEITDTNTGCIDNVSVSLVEPIAPSFILTPNTLTCFGDNSGSFYLEILNYSGTYTYEVTDETNTSIFGAVSSNTTTNPLTINGLTSGTFTVTVTETEVPFCASNLDVIINSPSEALQLDVTETSNVTCNNNQGTITAIASGGWGNYEYELTGDATVGYSPNGTFADLSAGNYTVNVRDAEGCIVSENIILEEPNPIVALFTPSATTLSCFGDADASITITNVVGGQGSNYSFTLNTIAPVVTSSGPQTSNVFNNLSAGTYSVTITDGFDCEMTSAPIEIDNPTQINASLVKTDNQTCLTEASLTLSATGGTAPYTYSSDANFTSVLGTFNNSTTFDVSAGTYSFYVRDDNGCIASVSNTITVEPIPELSITLQSTNPTINCAGDNTGSITAVASGGLQNYVYTLQDTAGNTVAATQNTPGYFTELIAGNYVVVVESGDCEAISNTIPITEPSTMLEATVNVTNVQCTGTDNGSITIDASGGTGVIKYAISPQLNQFFDTNVFENLAPGDYDIIVQDELGCYLTFTETVTEPVQVLLGLVPNSILPEVCDGEANGEFSIEISGGTTPYSVSLGSYEGPYITGQVGQTVFDFTDLSGGDQSIFVRDSEGCESEWNIPFPTSIRINPTVEVSYDCDQNAQVNTVTVIVDESITDMSTLDFSLNGGPYQESNIFTNIDPSVENYIDVRHSDGCIQRTELFDMSDYEPVTLDVTDGEEINQIIANASGGTGEYTYTFNDEDYGEENTYTISSSGIFTITATDSNGCSAVVQIVREFIEICIPNYFTPNGDGVTDTWTPGCAENYPNLEFDIFDRYGRKVATYRAGEYWDGRYNGTELPTGDYWYVVRPNDDTVSRSFVGHFTLYR</sequence>
<keyword evidence="3" id="KW-1185">Reference proteome</keyword>
<dbReference type="EMBL" id="JBHTJL010000003">
    <property type="protein sequence ID" value="MFD1061832.1"/>
    <property type="molecule type" value="Genomic_DNA"/>
</dbReference>
<keyword evidence="1" id="KW-0732">Signal</keyword>
<dbReference type="InterPro" id="IPR025667">
    <property type="entry name" value="SprB_repeat"/>
</dbReference>
<dbReference type="Gene3D" id="2.60.40.740">
    <property type="match status" value="1"/>
</dbReference>
<dbReference type="Pfam" id="PF13573">
    <property type="entry name" value="SprB"/>
    <property type="match status" value="7"/>
</dbReference>
<proteinExistence type="predicted"/>
<dbReference type="RefSeq" id="WP_386127110.1">
    <property type="nucleotide sequence ID" value="NZ_JBHTJL010000003.1"/>
</dbReference>
<name>A0ABW3N2B7_9FLAO</name>
<evidence type="ECO:0000313" key="2">
    <source>
        <dbReference type="EMBL" id="MFD1061832.1"/>
    </source>
</evidence>
<feature type="chain" id="PRO_5045575685" evidence="1">
    <location>
        <begin position="25"/>
        <end position="2766"/>
    </location>
</feature>
<accession>A0ABW3N2B7</accession>
<protein>
    <submittedName>
        <fullName evidence="2">T9SS type B sorting domain-containing protein</fullName>
    </submittedName>
</protein>